<dbReference type="VEuPathDB" id="TriTrypDB:C4B63_8g44"/>
<dbReference type="AlphaFoldDB" id="A0A2V2WTM3"/>
<evidence type="ECO:0000313" key="2">
    <source>
        <dbReference type="EMBL" id="PWV11777.1"/>
    </source>
</evidence>
<accession>A0A2V2WTM3</accession>
<dbReference type="VEuPathDB" id="TriTrypDB:ECC02_004648"/>
<protein>
    <submittedName>
        <fullName evidence="2">Uncharacterized protein</fullName>
    </submittedName>
</protein>
<reference evidence="2 3" key="1">
    <citation type="journal article" date="2018" name="Microb. Genom.">
        <title>Expanding an expanded genome: long-read sequencing of Trypanosoma cruzi.</title>
        <authorList>
            <person name="Berna L."/>
            <person name="Rodriguez M."/>
            <person name="Chiribao M.L."/>
            <person name="Parodi-Talice A."/>
            <person name="Pita S."/>
            <person name="Rijo G."/>
            <person name="Alvarez-Valin F."/>
            <person name="Robello C."/>
        </authorList>
    </citation>
    <scope>NUCLEOTIDE SEQUENCE [LARGE SCALE GENOMIC DNA]</scope>
    <source>
        <strain evidence="2 3">TCC</strain>
    </source>
</reference>
<dbReference type="VEuPathDB" id="TriTrypDB:TcG_03132"/>
<dbReference type="VEuPathDB" id="TriTrypDB:TCDM_01267"/>
<feature type="compositionally biased region" description="Basic residues" evidence="1">
    <location>
        <begin position="603"/>
        <end position="613"/>
    </location>
</feature>
<feature type="region of interest" description="Disordered" evidence="1">
    <location>
        <begin position="598"/>
        <end position="618"/>
    </location>
</feature>
<feature type="region of interest" description="Disordered" evidence="1">
    <location>
        <begin position="193"/>
        <end position="217"/>
    </location>
</feature>
<dbReference type="Proteomes" id="UP000246078">
    <property type="component" value="Unassembled WGS sequence"/>
</dbReference>
<dbReference type="VEuPathDB" id="TriTrypDB:Tc_MARK_1026"/>
<dbReference type="VEuPathDB" id="TriTrypDB:TcCL_NonESM00850"/>
<dbReference type="VEuPathDB" id="TriTrypDB:BCY84_13439"/>
<gene>
    <name evidence="2" type="ORF">C3747_56g10</name>
</gene>
<feature type="compositionally biased region" description="Basic residues" evidence="1">
    <location>
        <begin position="1"/>
        <end position="13"/>
    </location>
</feature>
<organism evidence="2 3">
    <name type="scientific">Trypanosoma cruzi</name>
    <dbReference type="NCBI Taxonomy" id="5693"/>
    <lineage>
        <taxon>Eukaryota</taxon>
        <taxon>Discoba</taxon>
        <taxon>Euglenozoa</taxon>
        <taxon>Kinetoplastea</taxon>
        <taxon>Metakinetoplastina</taxon>
        <taxon>Trypanosomatida</taxon>
        <taxon>Trypanosomatidae</taxon>
        <taxon>Trypanosoma</taxon>
        <taxon>Schizotrypanum</taxon>
    </lineage>
</organism>
<comment type="caution">
    <text evidence="2">The sequence shown here is derived from an EMBL/GenBank/DDBJ whole genome shotgun (WGS) entry which is preliminary data.</text>
</comment>
<evidence type="ECO:0000313" key="3">
    <source>
        <dbReference type="Proteomes" id="UP000246078"/>
    </source>
</evidence>
<feature type="compositionally biased region" description="Acidic residues" evidence="1">
    <location>
        <begin position="200"/>
        <end position="216"/>
    </location>
</feature>
<dbReference type="VEuPathDB" id="TriTrypDB:C3747_56g10"/>
<dbReference type="VEuPathDB" id="TriTrypDB:TCDM_01268"/>
<dbReference type="VEuPathDB" id="TriTrypDB:TcCLB.508879.100"/>
<feature type="compositionally biased region" description="Polar residues" evidence="1">
    <location>
        <begin position="16"/>
        <end position="29"/>
    </location>
</feature>
<proteinExistence type="predicted"/>
<evidence type="ECO:0000256" key="1">
    <source>
        <dbReference type="SAM" id="MobiDB-lite"/>
    </source>
</evidence>
<feature type="region of interest" description="Disordered" evidence="1">
    <location>
        <begin position="1"/>
        <end position="35"/>
    </location>
</feature>
<name>A0A2V2WTM3_TRYCR</name>
<dbReference type="VEuPathDB" id="TriTrypDB:TcBrA4_0106360"/>
<sequence length="1028" mass="115530">MRPGRPSKKKKRFPAQWQQKPSARSPSNARKSDDASRFDFALPPIKMSTSKPNMTGCGLATQELRRTIMQLTGGDTGTGEALKGLSHSGLGSLPDTCLDNIKLGTDGETWTVAHLQRNASPVMSFEHDTVHLEETARRQGELVVSDTPWYFPPLKISLLRQRCCYPDDNVLFPRPTLKQFSTLSNCSDATISLNSSSTSNDEEEVVERDGVSDDAEDVKRKPSSCVMYRNKKRKPLKCSRPFTGASLGVNKKIITRDDAETSRCRRLRERRFMNSIHQWCDKVMLVPEGERISNDPVAQHEMCMVAVRKEEEALQFVMQLERHQAIQDRERRRQAREREARQKRCGLFSTLKDATRKNNWRGLLSSWSEQEEEKKDGHEDENKAILRETEERRLVAVPPRLMIQGTDTSLTRGTNVVYPLLGTTPSVAIPMHRNHDKRASCSPVGEMQRLLEVISRHSAGTLTRVKSSATFSQNNTLYTPIPSREGALFPPQSSVYMRTNWVEQIIHADDLPGLKHLTQWLGECAGFVEKTAYSAFLKSEQQNVTGSEPLLNVTDLSCASFLLPLRLVFNVHGALERGILADAVSLISTRSLVLQHGSNNSAKSHRKPSRHGRNCLSDAGGIEEDEVEAFDLRERLLKAGDFVGEPPRPYEALVGYAMDVRAILRQSEWRSLAMKRLAKEEGVEVRRRILAKVVVTLSIHAVMSGQNALSYTTKPELIQSIRVKDDGMYGSNSGNTDTVDVNRFVRPVKSLLLSSPKKMPNHEFLLVAPMQRVYYAVDTRQMYFIAASALKETNETLLPSLQSLRLQYRDLSQKLMESASSSGGFLNTRPFAFSFSESEKVTSQISDVIKLFQLEAKYSEILATIHRNECAITHYNLHVESYCEFLRKNKETWGTLYLRTLRLAYAFCVLVLELGGLPIPPKYHPFLGPVLHLVGCHGGQKELRFRIEDYLLELEERAKRVLMPLLLRKVSAEHMAELDAAAAAVESGRCVATQIMTSLAVPEDVLAVEPKPVTMPLVLFSDVPSIAG</sequence>
<dbReference type="EMBL" id="PRFC01000056">
    <property type="protein sequence ID" value="PWV11777.1"/>
    <property type="molecule type" value="Genomic_DNA"/>
</dbReference>
<dbReference type="VEuPathDB" id="TriTrypDB:TCSYLVIO_002305"/>